<reference evidence="1 2" key="1">
    <citation type="submission" date="2021-03" db="EMBL/GenBank/DDBJ databases">
        <title>Antimicrobial resistance genes in bacteria isolated from Japanese honey, and their potential for conferring macrolide and lincosamide resistance in the American foulbrood pathogen Paenibacillus larvae.</title>
        <authorList>
            <person name="Okamoto M."/>
            <person name="Kumagai M."/>
            <person name="Kanamori H."/>
            <person name="Takamatsu D."/>
        </authorList>
    </citation>
    <scope>NUCLEOTIDE SEQUENCE [LARGE SCALE GENOMIC DNA]</scope>
    <source>
        <strain evidence="1 2">J6TS1</strain>
    </source>
</reference>
<comment type="caution">
    <text evidence="1">The sequence shown here is derived from an EMBL/GenBank/DDBJ whole genome shotgun (WGS) entry which is preliminary data.</text>
</comment>
<keyword evidence="2" id="KW-1185">Reference proteome</keyword>
<dbReference type="Proteomes" id="UP000680670">
    <property type="component" value="Unassembled WGS sequence"/>
</dbReference>
<organism evidence="1 2">
    <name type="scientific">Siminovitchia terrae</name>
    <name type="common">Bacillus terrae</name>
    <dbReference type="NCBI Taxonomy" id="1914933"/>
    <lineage>
        <taxon>Bacteria</taxon>
        <taxon>Bacillati</taxon>
        <taxon>Bacillota</taxon>
        <taxon>Bacilli</taxon>
        <taxon>Bacillales</taxon>
        <taxon>Bacillaceae</taxon>
        <taxon>Siminovitchia</taxon>
    </lineage>
</organism>
<name>A0ABQ4KVP2_SIMTE</name>
<evidence type="ECO:0000313" key="2">
    <source>
        <dbReference type="Proteomes" id="UP000680670"/>
    </source>
</evidence>
<accession>A0ABQ4KVP2</accession>
<gene>
    <name evidence="1" type="ORF">J6TS1_19340</name>
</gene>
<dbReference type="EMBL" id="BORJ01000004">
    <property type="protein sequence ID" value="GIN96064.1"/>
    <property type="molecule type" value="Genomic_DNA"/>
</dbReference>
<sequence>MIALAAEPDSLKYLASWLVILPAEAPSQVTNCPHYLSLKLQIFNTLNRSMFLKIIVQFSVDIP</sequence>
<proteinExistence type="predicted"/>
<protein>
    <submittedName>
        <fullName evidence="1">Uncharacterized protein</fullName>
    </submittedName>
</protein>
<evidence type="ECO:0000313" key="1">
    <source>
        <dbReference type="EMBL" id="GIN96064.1"/>
    </source>
</evidence>